<dbReference type="HOGENOM" id="CLU_1560764_0_0_3"/>
<dbReference type="RefSeq" id="WP_015230004.1">
    <property type="nucleotide sequence ID" value="NC_019780.1"/>
</dbReference>
<keyword evidence="2" id="KW-1185">Reference proteome</keyword>
<gene>
    <name evidence="1" type="ORF">Dacsa_2411</name>
</gene>
<evidence type="ECO:0000313" key="1">
    <source>
        <dbReference type="EMBL" id="AFZ51013.1"/>
    </source>
</evidence>
<dbReference type="OrthoDB" id="422984at2"/>
<name>K9YY20_DACS8</name>
<organism evidence="1 2">
    <name type="scientific">Dactylococcopsis salina (strain PCC 8305)</name>
    <name type="common">Myxobactron salinum</name>
    <dbReference type="NCBI Taxonomy" id="13035"/>
    <lineage>
        <taxon>Bacteria</taxon>
        <taxon>Bacillati</taxon>
        <taxon>Cyanobacteriota</taxon>
        <taxon>Cyanophyceae</taxon>
        <taxon>Nodosilineales</taxon>
        <taxon>Cymatolegaceae</taxon>
        <taxon>Dactylococcopsis</taxon>
    </lineage>
</organism>
<evidence type="ECO:0000313" key="2">
    <source>
        <dbReference type="Proteomes" id="UP000010482"/>
    </source>
</evidence>
<dbReference type="eggNOG" id="ENOG5031FXX">
    <property type="taxonomic scope" value="Bacteria"/>
</dbReference>
<dbReference type="EMBL" id="CP003944">
    <property type="protein sequence ID" value="AFZ51013.1"/>
    <property type="molecule type" value="Genomic_DNA"/>
</dbReference>
<dbReference type="KEGG" id="dsl:Dacsa_2411"/>
<proteinExistence type="predicted"/>
<accession>K9YY20</accession>
<protein>
    <submittedName>
        <fullName evidence="1">Uncharacterized protein</fullName>
    </submittedName>
</protein>
<dbReference type="AlphaFoldDB" id="K9YY20"/>
<dbReference type="PATRIC" id="fig|13035.3.peg.2745"/>
<reference evidence="1" key="1">
    <citation type="submission" date="2012-04" db="EMBL/GenBank/DDBJ databases">
        <title>Finished genome of Dactylococcopsis salina PCC 8305.</title>
        <authorList>
            <consortium name="US DOE Joint Genome Institute"/>
            <person name="Gugger M."/>
            <person name="Coursin T."/>
            <person name="Rippka R."/>
            <person name="Tandeau De Marsac N."/>
            <person name="Huntemann M."/>
            <person name="Wei C.-L."/>
            <person name="Han J."/>
            <person name="Detter J.C."/>
            <person name="Han C."/>
            <person name="Tapia R."/>
            <person name="Daligault H."/>
            <person name="Chen A."/>
            <person name="Krypides N."/>
            <person name="Mavromatis K."/>
            <person name="Markowitz V."/>
            <person name="Szeto E."/>
            <person name="Ivanova N."/>
            <person name="Ovchinnikova G."/>
            <person name="Pagani I."/>
            <person name="Pati A."/>
            <person name="Goodwin L."/>
            <person name="Peters L."/>
            <person name="Pitluck S."/>
            <person name="Woyke T."/>
            <person name="Kerfeld C."/>
        </authorList>
    </citation>
    <scope>NUCLEOTIDE SEQUENCE [LARGE SCALE GENOMIC DNA]</scope>
    <source>
        <strain evidence="1">PCC 8305</strain>
    </source>
</reference>
<sequence>MTIINWLQGGSDPNNGSNFEMIRDWWGKLSGKEVVVAQRLIPDNGEVSQINWDRQKFDDQLVMFNSEIRGITLYWQKSLSGEERSFTPYKLELDTIQEKLYIYPQSQRQVVIQVGVPNVNYTTVSLQDPELLVTGSGEEKVLLMRDRDRQIAIQLPLNATTLNRLKELL</sequence>
<dbReference type="Proteomes" id="UP000010482">
    <property type="component" value="Chromosome"/>
</dbReference>